<dbReference type="AlphaFoldDB" id="A0A1Q3BU79"/>
<dbReference type="Pfam" id="PF13639">
    <property type="entry name" value="zf-RING_2"/>
    <property type="match status" value="1"/>
</dbReference>
<keyword evidence="2" id="KW-0479">Metal-binding</keyword>
<keyword evidence="4" id="KW-0862">Zinc</keyword>
<dbReference type="Gene3D" id="3.30.40.10">
    <property type="entry name" value="Zinc/RING finger domain, C3HC4 (zinc finger)"/>
    <property type="match status" value="1"/>
</dbReference>
<dbReference type="OrthoDB" id="9984778at2759"/>
<keyword evidence="3 6" id="KW-0863">Zinc-finger</keyword>
<protein>
    <submittedName>
        <fullName evidence="8">Zf-RING_2 domain-containing protein</fullName>
    </submittedName>
</protein>
<evidence type="ECO:0000313" key="9">
    <source>
        <dbReference type="Proteomes" id="UP000187406"/>
    </source>
</evidence>
<dbReference type="InterPro" id="IPR001841">
    <property type="entry name" value="Znf_RING"/>
</dbReference>
<gene>
    <name evidence="8" type="ORF">CFOL_v3_15023</name>
</gene>
<dbReference type="STRING" id="3775.A0A1Q3BU79"/>
<evidence type="ECO:0000256" key="3">
    <source>
        <dbReference type="ARBA" id="ARBA00022771"/>
    </source>
</evidence>
<dbReference type="EMBL" id="BDDD01000923">
    <property type="protein sequence ID" value="GAV71531.1"/>
    <property type="molecule type" value="Genomic_DNA"/>
</dbReference>
<comment type="caution">
    <text evidence="8">The sequence shown here is derived from an EMBL/GenBank/DDBJ whole genome shotgun (WGS) entry which is preliminary data.</text>
</comment>
<keyword evidence="9" id="KW-1185">Reference proteome</keyword>
<sequence length="261" mass="27569">MEVVSHCTCTTATTTSYRTATSDPCGSCGGGGSIPQSWARPGPNLPLMEALNLETGGLFNLVPRLLTGAVSGALTGFFALAGAFTGAITGALAGRASDSGVLRGAGLGAVAGAILSVEVLEASRAYWCLERSGSRGSSSMADFIEELLRGRFVEEQLTPAMITAYHWQVSIGSLSYDEINDIYGEVASRGLSGDKLRKLPCHVILDEIKPTQSICCTICLQDVEAGEVARSLPRCNHTFHLACVDKWLIRHGSCPVCRRDV</sequence>
<dbReference type="PANTHER" id="PTHR46151:SF18">
    <property type="entry name" value="NEP1-INTERACTING PROTEIN-LIKE 2"/>
    <property type="match status" value="1"/>
</dbReference>
<evidence type="ECO:0000256" key="6">
    <source>
        <dbReference type="PROSITE-ProRule" id="PRU00175"/>
    </source>
</evidence>
<dbReference type="SUPFAM" id="SSF57850">
    <property type="entry name" value="RING/U-box"/>
    <property type="match status" value="1"/>
</dbReference>
<dbReference type="InterPro" id="IPR013083">
    <property type="entry name" value="Znf_RING/FYVE/PHD"/>
</dbReference>
<dbReference type="FunCoup" id="A0A1Q3BU79">
    <property type="interactions" value="113"/>
</dbReference>
<dbReference type="SMART" id="SM00184">
    <property type="entry name" value="RING"/>
    <property type="match status" value="1"/>
</dbReference>
<dbReference type="GO" id="GO:0008270">
    <property type="term" value="F:zinc ion binding"/>
    <property type="evidence" value="ECO:0007669"/>
    <property type="project" value="UniProtKB-KW"/>
</dbReference>
<evidence type="ECO:0000256" key="4">
    <source>
        <dbReference type="ARBA" id="ARBA00022833"/>
    </source>
</evidence>
<keyword evidence="5" id="KW-0472">Membrane</keyword>
<accession>A0A1Q3BU79</accession>
<dbReference type="CDD" id="cd23119">
    <property type="entry name" value="RING-H2_NIPL1-like"/>
    <property type="match status" value="1"/>
</dbReference>
<comment type="subcellular location">
    <subcellularLocation>
        <location evidence="1">Membrane</location>
    </subcellularLocation>
</comment>
<dbReference type="Proteomes" id="UP000187406">
    <property type="component" value="Unassembled WGS sequence"/>
</dbReference>
<name>A0A1Q3BU79_CEPFO</name>
<evidence type="ECO:0000259" key="7">
    <source>
        <dbReference type="PROSITE" id="PS50089"/>
    </source>
</evidence>
<dbReference type="InParanoid" id="A0A1Q3BU79"/>
<evidence type="ECO:0000256" key="5">
    <source>
        <dbReference type="ARBA" id="ARBA00023136"/>
    </source>
</evidence>
<evidence type="ECO:0000256" key="1">
    <source>
        <dbReference type="ARBA" id="ARBA00004370"/>
    </source>
</evidence>
<evidence type="ECO:0000313" key="8">
    <source>
        <dbReference type="EMBL" id="GAV71531.1"/>
    </source>
</evidence>
<dbReference type="PANTHER" id="PTHR46151">
    <property type="entry name" value="NEP1-INTERACTING PROTEIN-LIKE 2"/>
    <property type="match status" value="1"/>
</dbReference>
<proteinExistence type="predicted"/>
<evidence type="ECO:0000256" key="2">
    <source>
        <dbReference type="ARBA" id="ARBA00022723"/>
    </source>
</evidence>
<dbReference type="GO" id="GO:0016020">
    <property type="term" value="C:membrane"/>
    <property type="evidence" value="ECO:0007669"/>
    <property type="project" value="UniProtKB-SubCell"/>
</dbReference>
<dbReference type="PROSITE" id="PS50089">
    <property type="entry name" value="ZF_RING_2"/>
    <property type="match status" value="1"/>
</dbReference>
<reference evidence="9" key="1">
    <citation type="submission" date="2016-04" db="EMBL/GenBank/DDBJ databases">
        <title>Cephalotus genome sequencing.</title>
        <authorList>
            <person name="Fukushima K."/>
            <person name="Hasebe M."/>
            <person name="Fang X."/>
        </authorList>
    </citation>
    <scope>NUCLEOTIDE SEQUENCE [LARGE SCALE GENOMIC DNA]</scope>
    <source>
        <strain evidence="9">cv. St1</strain>
    </source>
</reference>
<organism evidence="8 9">
    <name type="scientific">Cephalotus follicularis</name>
    <name type="common">Albany pitcher plant</name>
    <dbReference type="NCBI Taxonomy" id="3775"/>
    <lineage>
        <taxon>Eukaryota</taxon>
        <taxon>Viridiplantae</taxon>
        <taxon>Streptophyta</taxon>
        <taxon>Embryophyta</taxon>
        <taxon>Tracheophyta</taxon>
        <taxon>Spermatophyta</taxon>
        <taxon>Magnoliopsida</taxon>
        <taxon>eudicotyledons</taxon>
        <taxon>Gunneridae</taxon>
        <taxon>Pentapetalae</taxon>
        <taxon>rosids</taxon>
        <taxon>fabids</taxon>
        <taxon>Oxalidales</taxon>
        <taxon>Cephalotaceae</taxon>
        <taxon>Cephalotus</taxon>
    </lineage>
</organism>
<feature type="domain" description="RING-type" evidence="7">
    <location>
        <begin position="216"/>
        <end position="258"/>
    </location>
</feature>